<evidence type="ECO:0000256" key="5">
    <source>
        <dbReference type="ARBA" id="ARBA00023002"/>
    </source>
</evidence>
<keyword evidence="9" id="KW-1185">Reference proteome</keyword>
<dbReference type="EC" id="1.3.99.-" evidence="8"/>
<dbReference type="SUPFAM" id="SSF47203">
    <property type="entry name" value="Acyl-CoA dehydrogenase C-terminal domain-like"/>
    <property type="match status" value="1"/>
</dbReference>
<dbReference type="OrthoDB" id="8677713at2"/>
<dbReference type="SUPFAM" id="SSF56645">
    <property type="entry name" value="Acyl-CoA dehydrogenase NM domain-like"/>
    <property type="match status" value="1"/>
</dbReference>
<dbReference type="CDD" id="cd00567">
    <property type="entry name" value="ACAD"/>
    <property type="match status" value="1"/>
</dbReference>
<dbReference type="EMBL" id="CP033972">
    <property type="protein sequence ID" value="AZG45445.1"/>
    <property type="molecule type" value="Genomic_DNA"/>
</dbReference>
<evidence type="ECO:0000256" key="3">
    <source>
        <dbReference type="ARBA" id="ARBA00022630"/>
    </source>
</evidence>
<evidence type="ECO:0000313" key="8">
    <source>
        <dbReference type="EMBL" id="AZG45445.1"/>
    </source>
</evidence>
<dbReference type="Gene3D" id="2.40.110.10">
    <property type="entry name" value="Butyryl-CoA Dehydrogenase, subunit A, domain 2"/>
    <property type="match status" value="1"/>
</dbReference>
<protein>
    <submittedName>
        <fullName evidence="8">Acyl-CoA dehydrogenase FadE27</fullName>
        <ecNumber evidence="8">1.3.99.-</ecNumber>
    </submittedName>
</protein>
<keyword evidence="3" id="KW-0285">Flavoprotein</keyword>
<organism evidence="8 9">
    <name type="scientific">Gordonia insulae</name>
    <dbReference type="NCBI Taxonomy" id="2420509"/>
    <lineage>
        <taxon>Bacteria</taxon>
        <taxon>Bacillati</taxon>
        <taxon>Actinomycetota</taxon>
        <taxon>Actinomycetes</taxon>
        <taxon>Mycobacteriales</taxon>
        <taxon>Gordoniaceae</taxon>
        <taxon>Gordonia</taxon>
    </lineage>
</organism>
<feature type="domain" description="Acyl-CoA dehydrogenase/oxidase C-terminal" evidence="6">
    <location>
        <begin position="230"/>
        <end position="359"/>
    </location>
</feature>
<dbReference type="Pfam" id="PF02771">
    <property type="entry name" value="Acyl-CoA_dh_N"/>
    <property type="match status" value="1"/>
</dbReference>
<dbReference type="InterPro" id="IPR009100">
    <property type="entry name" value="AcylCoA_DH/oxidase_NM_dom_sf"/>
</dbReference>
<evidence type="ECO:0000259" key="6">
    <source>
        <dbReference type="Pfam" id="PF00441"/>
    </source>
</evidence>
<reference evidence="8 9" key="1">
    <citation type="submission" date="2018-11" db="EMBL/GenBank/DDBJ databases">
        <title>Gordonia insulae sp. nov., isolated from an island soil.</title>
        <authorList>
            <person name="Kim Y.S."/>
            <person name="Kim S.B."/>
        </authorList>
    </citation>
    <scope>NUCLEOTIDE SEQUENCE [LARGE SCALE GENOMIC DNA]</scope>
    <source>
        <strain evidence="8 9">MMS17-SY073</strain>
    </source>
</reference>
<feature type="domain" description="Acyl-CoA dehydrogenase/oxidase N-terminal" evidence="7">
    <location>
        <begin position="9"/>
        <end position="120"/>
    </location>
</feature>
<sequence>MSEHSISAEELQDLRSTVRDILAERCDDSAVRAAVQTERGFDDSLWRLLASDIGVHALAMPKEFGGDGFGLTELGVVLAEMGAALMPGPFLSSVVVAGSALLASGDSAAQATHLPRIADGSTIATLAVVECDGLWRTEGFAVAGEADGSGWVITGQKALVPDGDADLILVAATTPAGPSLFAVEAGAAGFSQTPLRTLDITRPISRLSFDRTPAVLVGAQGDASRILAAVLDRSTAALAAEQVGAARTCLTMSVAYAKEREQFGRKIGSFQAVKHKLADMFARVALADAAATEALRAADGHDDAPLPAEAAAVAHSVCSDAFMFVAAETIQVHGGIGFTWEHPAHLYFRRAKADQLMFGGPSVYHERLLDQIGV</sequence>
<dbReference type="InterPro" id="IPR037069">
    <property type="entry name" value="AcylCoA_DH/ox_N_sf"/>
</dbReference>
<dbReference type="InterPro" id="IPR046373">
    <property type="entry name" value="Acyl-CoA_Oxase/DH_mid-dom_sf"/>
</dbReference>
<dbReference type="Gene3D" id="1.20.140.10">
    <property type="entry name" value="Butyryl-CoA Dehydrogenase, subunit A, domain 3"/>
    <property type="match status" value="1"/>
</dbReference>
<keyword evidence="4" id="KW-0274">FAD</keyword>
<dbReference type="AlphaFoldDB" id="A0A3G8JLH7"/>
<keyword evidence="5 8" id="KW-0560">Oxidoreductase</keyword>
<dbReference type="Pfam" id="PF00441">
    <property type="entry name" value="Acyl-CoA_dh_1"/>
    <property type="match status" value="1"/>
</dbReference>
<dbReference type="GO" id="GO:0003995">
    <property type="term" value="F:acyl-CoA dehydrogenase activity"/>
    <property type="evidence" value="ECO:0007669"/>
    <property type="project" value="TreeGrafter"/>
</dbReference>
<dbReference type="RefSeq" id="WP_005199473.1">
    <property type="nucleotide sequence ID" value="NZ_CP033972.1"/>
</dbReference>
<dbReference type="Gene3D" id="1.10.540.10">
    <property type="entry name" value="Acyl-CoA dehydrogenase/oxidase, N-terminal domain"/>
    <property type="match status" value="1"/>
</dbReference>
<dbReference type="PANTHER" id="PTHR43884:SF20">
    <property type="entry name" value="ACYL-COA DEHYDROGENASE FADE28"/>
    <property type="match status" value="1"/>
</dbReference>
<comment type="cofactor">
    <cofactor evidence="1">
        <name>FAD</name>
        <dbReference type="ChEBI" id="CHEBI:57692"/>
    </cofactor>
</comment>
<dbReference type="InterPro" id="IPR009075">
    <property type="entry name" value="AcylCo_DH/oxidase_C"/>
</dbReference>
<dbReference type="InterPro" id="IPR013786">
    <property type="entry name" value="AcylCoA_DH/ox_N"/>
</dbReference>
<accession>A0A3G8JLH7</accession>
<evidence type="ECO:0000256" key="1">
    <source>
        <dbReference type="ARBA" id="ARBA00001974"/>
    </source>
</evidence>
<name>A0A3G8JLH7_9ACTN</name>
<dbReference type="KEGG" id="gom:D7316_02041"/>
<evidence type="ECO:0000256" key="4">
    <source>
        <dbReference type="ARBA" id="ARBA00022827"/>
    </source>
</evidence>
<evidence type="ECO:0000256" key="2">
    <source>
        <dbReference type="ARBA" id="ARBA00009347"/>
    </source>
</evidence>
<dbReference type="GO" id="GO:0050660">
    <property type="term" value="F:flavin adenine dinucleotide binding"/>
    <property type="evidence" value="ECO:0007669"/>
    <property type="project" value="InterPro"/>
</dbReference>
<evidence type="ECO:0000259" key="7">
    <source>
        <dbReference type="Pfam" id="PF02771"/>
    </source>
</evidence>
<proteinExistence type="inferred from homology"/>
<dbReference type="Proteomes" id="UP000271469">
    <property type="component" value="Chromosome"/>
</dbReference>
<comment type="similarity">
    <text evidence="2">Belongs to the acyl-CoA dehydrogenase family.</text>
</comment>
<dbReference type="PANTHER" id="PTHR43884">
    <property type="entry name" value="ACYL-COA DEHYDROGENASE"/>
    <property type="match status" value="1"/>
</dbReference>
<gene>
    <name evidence="8" type="ORF">D7316_02041</name>
</gene>
<evidence type="ECO:0000313" key="9">
    <source>
        <dbReference type="Proteomes" id="UP000271469"/>
    </source>
</evidence>
<dbReference type="InterPro" id="IPR036250">
    <property type="entry name" value="AcylCo_DH-like_C"/>
</dbReference>